<dbReference type="EMBL" id="CATOUU010000868">
    <property type="protein sequence ID" value="CAI9955821.1"/>
    <property type="molecule type" value="Genomic_DNA"/>
</dbReference>
<evidence type="ECO:0000313" key="3">
    <source>
        <dbReference type="Proteomes" id="UP001642409"/>
    </source>
</evidence>
<reference evidence="1" key="1">
    <citation type="submission" date="2023-06" db="EMBL/GenBank/DDBJ databases">
        <authorList>
            <person name="Kurt Z."/>
        </authorList>
    </citation>
    <scope>NUCLEOTIDE SEQUENCE</scope>
</reference>
<organism evidence="1">
    <name type="scientific">Hexamita inflata</name>
    <dbReference type="NCBI Taxonomy" id="28002"/>
    <lineage>
        <taxon>Eukaryota</taxon>
        <taxon>Metamonada</taxon>
        <taxon>Diplomonadida</taxon>
        <taxon>Hexamitidae</taxon>
        <taxon>Hexamitinae</taxon>
        <taxon>Hexamita</taxon>
    </lineage>
</organism>
<accession>A0AA86QFJ4</accession>
<evidence type="ECO:0000313" key="1">
    <source>
        <dbReference type="EMBL" id="CAI9955821.1"/>
    </source>
</evidence>
<protein>
    <submittedName>
        <fullName evidence="2">Hypothetical_protein</fullName>
    </submittedName>
</protein>
<comment type="caution">
    <text evidence="1">The sequence shown here is derived from an EMBL/GenBank/DDBJ whole genome shotgun (WGS) entry which is preliminary data.</text>
</comment>
<dbReference type="EMBL" id="CAXDID020000208">
    <property type="protein sequence ID" value="CAL6055949.1"/>
    <property type="molecule type" value="Genomic_DNA"/>
</dbReference>
<name>A0AA86QFJ4_9EUKA</name>
<dbReference type="Proteomes" id="UP001642409">
    <property type="component" value="Unassembled WGS sequence"/>
</dbReference>
<reference evidence="2 3" key="2">
    <citation type="submission" date="2024-07" db="EMBL/GenBank/DDBJ databases">
        <authorList>
            <person name="Akdeniz Z."/>
        </authorList>
    </citation>
    <scope>NUCLEOTIDE SEQUENCE [LARGE SCALE GENOMIC DNA]</scope>
</reference>
<dbReference type="AlphaFoldDB" id="A0AA86QFJ4"/>
<sequence length="148" mass="17198">MMKRYKQEIAKMLEETFDLDETAHSLITFNIQPLKKIQKPPFNQNQAQQILTINKDILNNDKMDEFDFYVELQIQSNLTDLSRSRSYTQLTETSVLPNIEIKQNTIQQLSQQKISKQKLTKCASKHKLEKVHVTPSQSFALLQGKGTK</sequence>
<evidence type="ECO:0000313" key="2">
    <source>
        <dbReference type="EMBL" id="CAL6055949.1"/>
    </source>
</evidence>
<proteinExistence type="predicted"/>
<keyword evidence="3" id="KW-1185">Reference proteome</keyword>
<gene>
    <name evidence="1" type="ORF">HINF_LOCUS43466</name>
    <name evidence="2" type="ORF">HINF_LOCUS46789</name>
</gene>